<dbReference type="Pfam" id="PF08240">
    <property type="entry name" value="ADH_N"/>
    <property type="match status" value="1"/>
</dbReference>
<dbReference type="PANTHER" id="PTHR11695">
    <property type="entry name" value="ALCOHOL DEHYDROGENASE RELATED"/>
    <property type="match status" value="1"/>
</dbReference>
<reference evidence="3" key="1">
    <citation type="journal article" date="2019" name="Int. J. Syst. Evol. Microbiol.">
        <title>The Global Catalogue of Microorganisms (GCM) 10K type strain sequencing project: providing services to taxonomists for standard genome sequencing and annotation.</title>
        <authorList>
            <consortium name="The Broad Institute Genomics Platform"/>
            <consortium name="The Broad Institute Genome Sequencing Center for Infectious Disease"/>
            <person name="Wu L."/>
            <person name="Ma J."/>
        </authorList>
    </citation>
    <scope>NUCLEOTIDE SEQUENCE [LARGE SCALE GENOMIC DNA]</scope>
    <source>
        <strain evidence="3">CCM 8937</strain>
    </source>
</reference>
<dbReference type="InterPro" id="IPR050700">
    <property type="entry name" value="YIM1/Zinc_Alcohol_DH_Fams"/>
</dbReference>
<keyword evidence="2" id="KW-0560">Oxidoreductase</keyword>
<accession>A0ABW4BMG7</accession>
<dbReference type="Gene3D" id="3.90.180.10">
    <property type="entry name" value="Medium-chain alcohol dehydrogenases, catalytic domain"/>
    <property type="match status" value="1"/>
</dbReference>
<dbReference type="InterPro" id="IPR036291">
    <property type="entry name" value="NAD(P)-bd_dom_sf"/>
</dbReference>
<proteinExistence type="predicted"/>
<keyword evidence="3" id="KW-1185">Reference proteome</keyword>
<gene>
    <name evidence="2" type="ORF">ACFQ4R_04410</name>
</gene>
<dbReference type="SUPFAM" id="SSF50129">
    <property type="entry name" value="GroES-like"/>
    <property type="match status" value="1"/>
</dbReference>
<feature type="domain" description="Enoyl reductase (ER)" evidence="1">
    <location>
        <begin position="12"/>
        <end position="332"/>
    </location>
</feature>
<dbReference type="EC" id="1.-.-.-" evidence="2"/>
<dbReference type="SMART" id="SM00829">
    <property type="entry name" value="PKS_ER"/>
    <property type="match status" value="1"/>
</dbReference>
<dbReference type="Proteomes" id="UP001597191">
    <property type="component" value="Unassembled WGS sequence"/>
</dbReference>
<dbReference type="Gene3D" id="3.40.50.720">
    <property type="entry name" value="NAD(P)-binding Rossmann-like Domain"/>
    <property type="match status" value="1"/>
</dbReference>
<dbReference type="PANTHER" id="PTHR11695:SF294">
    <property type="entry name" value="RETICULON-4-INTERACTING PROTEIN 1, MITOCHONDRIAL"/>
    <property type="match status" value="1"/>
</dbReference>
<dbReference type="EMBL" id="JBHTOH010000026">
    <property type="protein sequence ID" value="MFD1410858.1"/>
    <property type="molecule type" value="Genomic_DNA"/>
</dbReference>
<dbReference type="InterPro" id="IPR020843">
    <property type="entry name" value="ER"/>
</dbReference>
<evidence type="ECO:0000259" key="1">
    <source>
        <dbReference type="SMART" id="SM00829"/>
    </source>
</evidence>
<comment type="caution">
    <text evidence="2">The sequence shown here is derived from an EMBL/GenBank/DDBJ whole genome shotgun (WGS) entry which is preliminary data.</text>
</comment>
<dbReference type="CDD" id="cd05289">
    <property type="entry name" value="MDR_like_2"/>
    <property type="match status" value="1"/>
</dbReference>
<dbReference type="InterPro" id="IPR011032">
    <property type="entry name" value="GroES-like_sf"/>
</dbReference>
<name>A0ABW4BMG7_9LACO</name>
<evidence type="ECO:0000313" key="2">
    <source>
        <dbReference type="EMBL" id="MFD1410858.1"/>
    </source>
</evidence>
<protein>
    <submittedName>
        <fullName evidence="2">NADP-dependent oxidoreductase</fullName>
        <ecNumber evidence="2">1.-.-.-</ecNumber>
    </submittedName>
</protein>
<dbReference type="GO" id="GO:0016491">
    <property type="term" value="F:oxidoreductase activity"/>
    <property type="evidence" value="ECO:0007669"/>
    <property type="project" value="UniProtKB-KW"/>
</dbReference>
<evidence type="ECO:0000313" key="3">
    <source>
        <dbReference type="Proteomes" id="UP001597191"/>
    </source>
</evidence>
<sequence length="335" mass="36132">MTELMRALVASNVHAKPELCQIPRPQIKPHEVLVAVAAASINPVDHKYRLLHYSLKQVTKYPLTLGNDFSGTVVASGAQVHAFKAGDQVYGRTNHDQMGTFANYLAVDQAAIAKVPTNLSLTEAAAVPLVGLTAYQALAEVLNLQAGQKIFINAGSGGVGTMAIQLAHAQGANVTTTVSERNRQLVTDLGADQVLDYHQVDFATILQNYDAVFDTHGGADTEKGLKILRPGGKLVMIAGLPTTTYAREHRLGKARELAFALASHHTVKLARKQQADYQFLLMHASGQQLQQLTRLIEANKLRPIIDQTYPFAAIQQALTYAGQGHVTGKVVASMI</sequence>
<dbReference type="Pfam" id="PF13602">
    <property type="entry name" value="ADH_zinc_N_2"/>
    <property type="match status" value="1"/>
</dbReference>
<dbReference type="SUPFAM" id="SSF51735">
    <property type="entry name" value="NAD(P)-binding Rossmann-fold domains"/>
    <property type="match status" value="1"/>
</dbReference>
<dbReference type="RefSeq" id="WP_164509274.1">
    <property type="nucleotide sequence ID" value="NZ_JBHTOH010000026.1"/>
</dbReference>
<organism evidence="2 3">
    <name type="scientific">Lapidilactobacillus gannanensis</name>
    <dbReference type="NCBI Taxonomy" id="2486002"/>
    <lineage>
        <taxon>Bacteria</taxon>
        <taxon>Bacillati</taxon>
        <taxon>Bacillota</taxon>
        <taxon>Bacilli</taxon>
        <taxon>Lactobacillales</taxon>
        <taxon>Lactobacillaceae</taxon>
        <taxon>Lapidilactobacillus</taxon>
    </lineage>
</organism>
<dbReference type="InterPro" id="IPR013154">
    <property type="entry name" value="ADH-like_N"/>
</dbReference>